<evidence type="ECO:0000313" key="8">
    <source>
        <dbReference type="Proteomes" id="UP000092698"/>
    </source>
</evidence>
<proteinExistence type="inferred from homology"/>
<dbReference type="STRING" id="645517.A6F65_00896"/>
<evidence type="ECO:0000256" key="3">
    <source>
        <dbReference type="ARBA" id="ARBA00022801"/>
    </source>
</evidence>
<dbReference type="CDD" id="cd16343">
    <property type="entry name" value="LMWPTP"/>
    <property type="match status" value="1"/>
</dbReference>
<evidence type="ECO:0000259" key="6">
    <source>
        <dbReference type="SMART" id="SM00226"/>
    </source>
</evidence>
<name>A0A1C7D6Y0_9SPHN</name>
<protein>
    <recommendedName>
        <fullName evidence="2">protein-tyrosine-phosphatase</fullName>
        <ecNumber evidence="2">3.1.3.48</ecNumber>
    </recommendedName>
</protein>
<dbReference type="InterPro" id="IPR023485">
    <property type="entry name" value="Ptyr_pPase"/>
</dbReference>
<dbReference type="Gene3D" id="3.40.50.2300">
    <property type="match status" value="1"/>
</dbReference>
<dbReference type="SMART" id="SM00226">
    <property type="entry name" value="LMWPc"/>
    <property type="match status" value="1"/>
</dbReference>
<dbReference type="PRINTS" id="PR00719">
    <property type="entry name" value="LMWPTPASE"/>
</dbReference>
<dbReference type="SUPFAM" id="SSF52788">
    <property type="entry name" value="Phosphotyrosine protein phosphatases I"/>
    <property type="match status" value="1"/>
</dbReference>
<feature type="active site" description="Proton donor" evidence="5">
    <location>
        <position position="130"/>
    </location>
</feature>
<evidence type="ECO:0000256" key="2">
    <source>
        <dbReference type="ARBA" id="ARBA00013064"/>
    </source>
</evidence>
<evidence type="ECO:0000256" key="1">
    <source>
        <dbReference type="ARBA" id="ARBA00011063"/>
    </source>
</evidence>
<gene>
    <name evidence="7" type="primary">yfkJ</name>
    <name evidence="7" type="ORF">A6F65_00896</name>
</gene>
<feature type="active site" evidence="5">
    <location>
        <position position="21"/>
    </location>
</feature>
<accession>A0A1C7D6Y0</accession>
<evidence type="ECO:0000256" key="5">
    <source>
        <dbReference type="PIRSR" id="PIRSR617867-1"/>
    </source>
</evidence>
<dbReference type="EMBL" id="CP016545">
    <property type="protein sequence ID" value="ANU07207.1"/>
    <property type="molecule type" value="Genomic_DNA"/>
</dbReference>
<dbReference type="InterPro" id="IPR017867">
    <property type="entry name" value="Tyr_phospatase_low_mol_wt"/>
</dbReference>
<feature type="domain" description="Phosphotyrosine protein phosphatase I" evidence="6">
    <location>
        <begin position="9"/>
        <end position="156"/>
    </location>
</feature>
<feature type="active site" description="Nucleophile" evidence="5">
    <location>
        <position position="15"/>
    </location>
</feature>
<dbReference type="KEGG" id="anh:A6F65_00896"/>
<dbReference type="InterPro" id="IPR036196">
    <property type="entry name" value="Ptyr_pPase_sf"/>
</dbReference>
<reference evidence="7 8" key="1">
    <citation type="submission" date="2016-07" db="EMBL/GenBank/DDBJ databases">
        <title>Complete genome sequence of Altererythrobacter namhicola JCM 16345T, containing esterase-encoding genes.</title>
        <authorList>
            <person name="Cheng H."/>
            <person name="Wu Y.-H."/>
            <person name="Jian S.-L."/>
            <person name="Huo Y.-Y."/>
            <person name="Wang C.-S."/>
            <person name="Xu X.-W."/>
        </authorList>
    </citation>
    <scope>NUCLEOTIDE SEQUENCE [LARGE SCALE GENOMIC DNA]</scope>
    <source>
        <strain evidence="7 8">JCM 16345</strain>
    </source>
</reference>
<organism evidence="7 8">
    <name type="scientific">Paraurantiacibacter namhicola</name>
    <dbReference type="NCBI Taxonomy" id="645517"/>
    <lineage>
        <taxon>Bacteria</taxon>
        <taxon>Pseudomonadati</taxon>
        <taxon>Pseudomonadota</taxon>
        <taxon>Alphaproteobacteria</taxon>
        <taxon>Sphingomonadales</taxon>
        <taxon>Erythrobacteraceae</taxon>
        <taxon>Paraurantiacibacter</taxon>
    </lineage>
</organism>
<dbReference type="Pfam" id="PF01451">
    <property type="entry name" value="LMWPc"/>
    <property type="match status" value="1"/>
</dbReference>
<dbReference type="PANTHER" id="PTHR11717">
    <property type="entry name" value="LOW MOLECULAR WEIGHT PROTEIN TYROSINE PHOSPHATASE"/>
    <property type="match status" value="1"/>
</dbReference>
<evidence type="ECO:0000256" key="4">
    <source>
        <dbReference type="ARBA" id="ARBA00022912"/>
    </source>
</evidence>
<keyword evidence="3 7" id="KW-0378">Hydrolase</keyword>
<evidence type="ECO:0000313" key="7">
    <source>
        <dbReference type="EMBL" id="ANU07207.1"/>
    </source>
</evidence>
<keyword evidence="4" id="KW-0904">Protein phosphatase</keyword>
<dbReference type="PATRIC" id="fig|645517.4.peg.890"/>
<dbReference type="PANTHER" id="PTHR11717:SF7">
    <property type="entry name" value="LOW MOLECULAR WEIGHT PHOSPHOTYROSINE PROTEIN PHOSPHATASE"/>
    <property type="match status" value="1"/>
</dbReference>
<dbReference type="EC" id="3.1.3.48" evidence="2"/>
<dbReference type="Proteomes" id="UP000092698">
    <property type="component" value="Chromosome"/>
</dbReference>
<dbReference type="InterPro" id="IPR050438">
    <property type="entry name" value="LMW_PTPase"/>
</dbReference>
<dbReference type="GO" id="GO:0004725">
    <property type="term" value="F:protein tyrosine phosphatase activity"/>
    <property type="evidence" value="ECO:0007669"/>
    <property type="project" value="UniProtKB-EC"/>
</dbReference>
<keyword evidence="8" id="KW-1185">Reference proteome</keyword>
<comment type="similarity">
    <text evidence="1">Belongs to the low molecular weight phosphotyrosine protein phosphatase family.</text>
</comment>
<sequence>MAIGVMPKPRVLFVCLGNICRSPLAEGAFRQAASDAGLEAGADSAGTANYHVGKLPDERSIAAAREHGVDITAQRARQLAAADYTRFTHIFALDEDNLADIRARAPKDATAEIALLMDAVPGQEGEAVADPYYGGPEGFQQTWREVRMAAEALVARFTR</sequence>
<dbReference type="AlphaFoldDB" id="A0A1C7D6Y0"/>